<keyword evidence="2" id="KW-1185">Reference proteome</keyword>
<dbReference type="EMBL" id="JAUJYN010000001">
    <property type="protein sequence ID" value="KAK1281018.1"/>
    <property type="molecule type" value="Genomic_DNA"/>
</dbReference>
<sequence>MLLIFWYNYDLYKIKITQQHSEDSLAEWSKAPDLGSGPKGRGFKSHSCHFWLFIFFYFFLVEVV</sequence>
<name>A0AAV9BYL5_ACOGR</name>
<dbReference type="AlphaFoldDB" id="A0AAV9BYL5"/>
<dbReference type="Proteomes" id="UP001179952">
    <property type="component" value="Unassembled WGS sequence"/>
</dbReference>
<gene>
    <name evidence="1" type="ORF">QJS04_geneDACA002845</name>
</gene>
<evidence type="ECO:0000313" key="1">
    <source>
        <dbReference type="EMBL" id="KAK1281018.1"/>
    </source>
</evidence>
<accession>A0AAV9BYL5</accession>
<proteinExistence type="predicted"/>
<protein>
    <submittedName>
        <fullName evidence="1">Uncharacterized protein</fullName>
    </submittedName>
</protein>
<reference evidence="1" key="1">
    <citation type="journal article" date="2023" name="Nat. Commun.">
        <title>Diploid and tetraploid genomes of Acorus and the evolution of monocots.</title>
        <authorList>
            <person name="Ma L."/>
            <person name="Liu K.W."/>
            <person name="Li Z."/>
            <person name="Hsiao Y.Y."/>
            <person name="Qi Y."/>
            <person name="Fu T."/>
            <person name="Tang G.D."/>
            <person name="Zhang D."/>
            <person name="Sun W.H."/>
            <person name="Liu D.K."/>
            <person name="Li Y."/>
            <person name="Chen G.Z."/>
            <person name="Liu X.D."/>
            <person name="Liao X.Y."/>
            <person name="Jiang Y.T."/>
            <person name="Yu X."/>
            <person name="Hao Y."/>
            <person name="Huang J."/>
            <person name="Zhao X.W."/>
            <person name="Ke S."/>
            <person name="Chen Y.Y."/>
            <person name="Wu W.L."/>
            <person name="Hsu J.L."/>
            <person name="Lin Y.F."/>
            <person name="Huang M.D."/>
            <person name="Li C.Y."/>
            <person name="Huang L."/>
            <person name="Wang Z.W."/>
            <person name="Zhao X."/>
            <person name="Zhong W.Y."/>
            <person name="Peng D.H."/>
            <person name="Ahmad S."/>
            <person name="Lan S."/>
            <person name="Zhang J.S."/>
            <person name="Tsai W.C."/>
            <person name="Van de Peer Y."/>
            <person name="Liu Z.J."/>
        </authorList>
    </citation>
    <scope>NUCLEOTIDE SEQUENCE</scope>
    <source>
        <strain evidence="1">SCP</strain>
    </source>
</reference>
<reference evidence="1" key="2">
    <citation type="submission" date="2023-06" db="EMBL/GenBank/DDBJ databases">
        <authorList>
            <person name="Ma L."/>
            <person name="Liu K.-W."/>
            <person name="Li Z."/>
            <person name="Hsiao Y.-Y."/>
            <person name="Qi Y."/>
            <person name="Fu T."/>
            <person name="Tang G."/>
            <person name="Zhang D."/>
            <person name="Sun W.-H."/>
            <person name="Liu D.-K."/>
            <person name="Li Y."/>
            <person name="Chen G.-Z."/>
            <person name="Liu X.-D."/>
            <person name="Liao X.-Y."/>
            <person name="Jiang Y.-T."/>
            <person name="Yu X."/>
            <person name="Hao Y."/>
            <person name="Huang J."/>
            <person name="Zhao X.-W."/>
            <person name="Ke S."/>
            <person name="Chen Y.-Y."/>
            <person name="Wu W.-L."/>
            <person name="Hsu J.-L."/>
            <person name="Lin Y.-F."/>
            <person name="Huang M.-D."/>
            <person name="Li C.-Y."/>
            <person name="Huang L."/>
            <person name="Wang Z.-W."/>
            <person name="Zhao X."/>
            <person name="Zhong W.-Y."/>
            <person name="Peng D.-H."/>
            <person name="Ahmad S."/>
            <person name="Lan S."/>
            <person name="Zhang J.-S."/>
            <person name="Tsai W.-C."/>
            <person name="Van De Peer Y."/>
            <person name="Liu Z.-J."/>
        </authorList>
    </citation>
    <scope>NUCLEOTIDE SEQUENCE</scope>
    <source>
        <strain evidence="1">SCP</strain>
        <tissue evidence="1">Leaves</tissue>
    </source>
</reference>
<organism evidence="1 2">
    <name type="scientific">Acorus gramineus</name>
    <name type="common">Dwarf sweet flag</name>
    <dbReference type="NCBI Taxonomy" id="55184"/>
    <lineage>
        <taxon>Eukaryota</taxon>
        <taxon>Viridiplantae</taxon>
        <taxon>Streptophyta</taxon>
        <taxon>Embryophyta</taxon>
        <taxon>Tracheophyta</taxon>
        <taxon>Spermatophyta</taxon>
        <taxon>Magnoliopsida</taxon>
        <taxon>Liliopsida</taxon>
        <taxon>Acoraceae</taxon>
        <taxon>Acorus</taxon>
    </lineage>
</organism>
<evidence type="ECO:0000313" key="2">
    <source>
        <dbReference type="Proteomes" id="UP001179952"/>
    </source>
</evidence>
<comment type="caution">
    <text evidence="1">The sequence shown here is derived from an EMBL/GenBank/DDBJ whole genome shotgun (WGS) entry which is preliminary data.</text>
</comment>